<sequence>MALRSGEKLGPYEIVDAAGAGGMGEVYRARDTRLERTVAIKILPAHLAGDSAMRQRLDREAKAIATLSHPHICTLYDVGHQSGVDFLVMEYLEGETLDRRLSKGPLPLDELLKVAVQVADALERSHKQGIVHRDLKPANIMLTKGGAKLMDFGLAKGNENAPLATALTEMTADAKKLTAEGTIVGTFQYMSPEQLEGHEADVRTDIFAFGEVVYEMATGRPAFSGRTKASLIASILSADPKPLSEVAPMTPPALERVVRTCLAKDPDERFQTAHDLKLQLQWIAEGGTQLGIPAPLVHRRRNRERLAWASGVVLALLVAASFLFYQRTRPRELYQFLVMPPEKVAFNFRGLSGPPVVSPEGKRVAFVATVVGRVGDRSLWLRSLDSVESRPLSGTDGATYPFWSPDSRFIGFFANGKMKKIEVATGVVLNICDVAEGRGGAWNEQGVILFGQRDLALLRTTAAGGAEAQKLTALDRKVSQTSHRFPYFMPDGEHFIYVAQGPETHAFFTSLSHPENATRLNEVTGNVAFVDGRLLYTRESTLLAQPFDPVKGTFSGDPVPIGEQVQSDPQFNFSVFSSSQNGVLAFQSGAVDVGTKLIVLDRKGGETLLDTEPSMIGALALAPSGRLAMSVREPGGTHTNIWQFSLADKQKSRFTFDDQSCCPYFSPDGSKLLYASSAASAGGSRATTIRLKPASGLGSEEVLLETPDEVYPSGWSPDGKYVLLEKHAVTPQVKWELWAVPATGGGKPFLLLKSDTDARDGHVSPDGKWLTFDGRDSGRFEIYVIPFRPDPSDATPKGKWQVSNGGALQPTWSNNGKELFFSNSSYTTLLSADINAQGDTFSASAPKPLFDLNPHPVFNQFYFPAADGQHFYMTVYSQGSAEPFIVTVNWMEKLKH</sequence>
<organism evidence="9 10">
    <name type="scientific">Candidatus Korobacter versatilis</name>
    <dbReference type="NCBI Taxonomy" id="658062"/>
    <lineage>
        <taxon>Bacteria</taxon>
        <taxon>Pseudomonadati</taxon>
        <taxon>Acidobacteriota</taxon>
        <taxon>Terriglobia</taxon>
        <taxon>Terriglobales</taxon>
        <taxon>Candidatus Korobacteraceae</taxon>
        <taxon>Candidatus Korobacter</taxon>
    </lineage>
</organism>
<dbReference type="GO" id="GO:0005524">
    <property type="term" value="F:ATP binding"/>
    <property type="evidence" value="ECO:0007669"/>
    <property type="project" value="UniProtKB-KW"/>
</dbReference>
<dbReference type="Gene3D" id="1.10.510.10">
    <property type="entry name" value="Transferase(Phosphotransferase) domain 1"/>
    <property type="match status" value="1"/>
</dbReference>
<evidence type="ECO:0000313" key="9">
    <source>
        <dbReference type="EMBL" id="MBI2678655.1"/>
    </source>
</evidence>
<dbReference type="SUPFAM" id="SSF82171">
    <property type="entry name" value="DPP6 N-terminal domain-like"/>
    <property type="match status" value="2"/>
</dbReference>
<keyword evidence="7" id="KW-0812">Transmembrane</keyword>
<reference evidence="9" key="1">
    <citation type="submission" date="2020-07" db="EMBL/GenBank/DDBJ databases">
        <title>Huge and variable diversity of episymbiotic CPR bacteria and DPANN archaea in groundwater ecosystems.</title>
        <authorList>
            <person name="He C.Y."/>
            <person name="Keren R."/>
            <person name="Whittaker M."/>
            <person name="Farag I.F."/>
            <person name="Doudna J."/>
            <person name="Cate J.H.D."/>
            <person name="Banfield J.F."/>
        </authorList>
    </citation>
    <scope>NUCLEOTIDE SEQUENCE</scope>
    <source>
        <strain evidence="9">NC_groundwater_580_Pr5_B-0.1um_64_19</strain>
    </source>
</reference>
<dbReference type="EMBL" id="JACPNR010000009">
    <property type="protein sequence ID" value="MBI2678655.1"/>
    <property type="molecule type" value="Genomic_DNA"/>
</dbReference>
<dbReference type="SUPFAM" id="SSF56112">
    <property type="entry name" value="Protein kinase-like (PK-like)"/>
    <property type="match status" value="1"/>
</dbReference>
<feature type="domain" description="Protein kinase" evidence="8">
    <location>
        <begin position="12"/>
        <end position="283"/>
    </location>
</feature>
<dbReference type="AlphaFoldDB" id="A0A932ERA4"/>
<dbReference type="EC" id="2.7.11.1" evidence="1"/>
<evidence type="ECO:0000256" key="5">
    <source>
        <dbReference type="ARBA" id="ARBA00022777"/>
    </source>
</evidence>
<dbReference type="InterPro" id="IPR011009">
    <property type="entry name" value="Kinase-like_dom_sf"/>
</dbReference>
<dbReference type="Pfam" id="PF00069">
    <property type="entry name" value="Pkinase"/>
    <property type="match status" value="1"/>
</dbReference>
<dbReference type="PANTHER" id="PTHR43289">
    <property type="entry name" value="MITOGEN-ACTIVATED PROTEIN KINASE KINASE KINASE 20-RELATED"/>
    <property type="match status" value="1"/>
</dbReference>
<keyword evidence="5 9" id="KW-0418">Kinase</keyword>
<dbReference type="InterPro" id="IPR000719">
    <property type="entry name" value="Prot_kinase_dom"/>
</dbReference>
<evidence type="ECO:0000256" key="1">
    <source>
        <dbReference type="ARBA" id="ARBA00012513"/>
    </source>
</evidence>
<evidence type="ECO:0000256" key="7">
    <source>
        <dbReference type="SAM" id="Phobius"/>
    </source>
</evidence>
<feature type="transmembrane region" description="Helical" evidence="7">
    <location>
        <begin position="306"/>
        <end position="325"/>
    </location>
</feature>
<keyword evidence="7" id="KW-0472">Membrane</keyword>
<comment type="caution">
    <text evidence="9">The sequence shown here is derived from an EMBL/GenBank/DDBJ whole genome shotgun (WGS) entry which is preliminary data.</text>
</comment>
<dbReference type="PROSITE" id="PS50011">
    <property type="entry name" value="PROTEIN_KINASE_DOM"/>
    <property type="match status" value="1"/>
</dbReference>
<keyword evidence="3" id="KW-0808">Transferase</keyword>
<dbReference type="SMART" id="SM00220">
    <property type="entry name" value="S_TKc"/>
    <property type="match status" value="1"/>
</dbReference>
<dbReference type="FunFam" id="1.10.510.10:FF:000021">
    <property type="entry name" value="Serine/threonine protein kinase"/>
    <property type="match status" value="1"/>
</dbReference>
<dbReference type="Proteomes" id="UP000779809">
    <property type="component" value="Unassembled WGS sequence"/>
</dbReference>
<proteinExistence type="predicted"/>
<accession>A0A932ERA4</accession>
<dbReference type="PROSITE" id="PS00108">
    <property type="entry name" value="PROTEIN_KINASE_ST"/>
    <property type="match status" value="1"/>
</dbReference>
<dbReference type="Gene3D" id="2.120.10.30">
    <property type="entry name" value="TolB, C-terminal domain"/>
    <property type="match status" value="3"/>
</dbReference>
<dbReference type="InterPro" id="IPR011042">
    <property type="entry name" value="6-blade_b-propeller_TolB-like"/>
</dbReference>
<evidence type="ECO:0000256" key="2">
    <source>
        <dbReference type="ARBA" id="ARBA00022527"/>
    </source>
</evidence>
<evidence type="ECO:0000313" key="10">
    <source>
        <dbReference type="Proteomes" id="UP000779809"/>
    </source>
</evidence>
<evidence type="ECO:0000256" key="3">
    <source>
        <dbReference type="ARBA" id="ARBA00022679"/>
    </source>
</evidence>
<evidence type="ECO:0000256" key="6">
    <source>
        <dbReference type="ARBA" id="ARBA00022840"/>
    </source>
</evidence>
<keyword evidence="2" id="KW-0723">Serine/threonine-protein kinase</keyword>
<dbReference type="Pfam" id="PF07676">
    <property type="entry name" value="PD40"/>
    <property type="match status" value="1"/>
</dbReference>
<name>A0A932ERA4_9BACT</name>
<dbReference type="GO" id="GO:0004674">
    <property type="term" value="F:protein serine/threonine kinase activity"/>
    <property type="evidence" value="ECO:0007669"/>
    <property type="project" value="UniProtKB-KW"/>
</dbReference>
<dbReference type="InterPro" id="IPR008271">
    <property type="entry name" value="Ser/Thr_kinase_AS"/>
</dbReference>
<evidence type="ECO:0000259" key="8">
    <source>
        <dbReference type="PROSITE" id="PS50011"/>
    </source>
</evidence>
<keyword evidence="6" id="KW-0067">ATP-binding</keyword>
<dbReference type="PANTHER" id="PTHR43289:SF34">
    <property type="entry name" value="SERINE_THREONINE-PROTEIN KINASE YBDM-RELATED"/>
    <property type="match status" value="1"/>
</dbReference>
<keyword evidence="4" id="KW-0547">Nucleotide-binding</keyword>
<protein>
    <recommendedName>
        <fullName evidence="1">non-specific serine/threonine protein kinase</fullName>
        <ecNumber evidence="1">2.7.11.1</ecNumber>
    </recommendedName>
</protein>
<gene>
    <name evidence="9" type="ORF">HYX28_07715</name>
</gene>
<dbReference type="InterPro" id="IPR011659">
    <property type="entry name" value="WD40"/>
</dbReference>
<keyword evidence="7" id="KW-1133">Transmembrane helix</keyword>
<dbReference type="Gene3D" id="3.30.200.20">
    <property type="entry name" value="Phosphorylase Kinase, domain 1"/>
    <property type="match status" value="1"/>
</dbReference>
<evidence type="ECO:0000256" key="4">
    <source>
        <dbReference type="ARBA" id="ARBA00022741"/>
    </source>
</evidence>
<dbReference type="CDD" id="cd14014">
    <property type="entry name" value="STKc_PknB_like"/>
    <property type="match status" value="1"/>
</dbReference>